<sequence>MEQIKNEHLTIGISAHGAELQSIKDSDGKEYLWQANPSIWGRHSPILFPIVCGLWNDTCRIEGKEFNMSRHGFARDTDFTLVAQGKEKVVYAMHENEETLKVYPYHFNLAVSYRLAKNKIKVVWHVENTGRKEMYFQIGGHPAFLIPGLLPSEPMHGRLRLDDTEPRRIFGNVKGCVTPEHSAVVTEEGILSFDEELFKDDALIFDHSQLHKVSLLNHENKAEVSVEFKAPAVGIWSPYGKNAPFVCIEPWYGIADWADYDGEFKDKYLMNKLLPGASFMSEYTITIGETDED</sequence>
<protein>
    <submittedName>
        <fullName evidence="1">Aldose 1-epimerase family protein</fullName>
    </submittedName>
</protein>
<accession>A0AAW4NSN2</accession>
<dbReference type="EMBL" id="JAHXRF010000009">
    <property type="protein sequence ID" value="MBW4865724.1"/>
    <property type="molecule type" value="Genomic_DNA"/>
</dbReference>
<dbReference type="Pfam" id="PF01263">
    <property type="entry name" value="Aldose_epim"/>
    <property type="match status" value="1"/>
</dbReference>
<dbReference type="GO" id="GO:0016853">
    <property type="term" value="F:isomerase activity"/>
    <property type="evidence" value="ECO:0007669"/>
    <property type="project" value="InterPro"/>
</dbReference>
<name>A0AAW4NSN2_9BACT</name>
<comment type="caution">
    <text evidence="1">The sequence shown here is derived from an EMBL/GenBank/DDBJ whole genome shotgun (WGS) entry which is preliminary data.</text>
</comment>
<dbReference type="AlphaFoldDB" id="A0AAW4NSN2"/>
<dbReference type="PANTHER" id="PTHR11122">
    <property type="entry name" value="APOSPORY-ASSOCIATED PROTEIN C-RELATED"/>
    <property type="match status" value="1"/>
</dbReference>
<organism evidence="1 2">
    <name type="scientific">Segatella salivae</name>
    <dbReference type="NCBI Taxonomy" id="228604"/>
    <lineage>
        <taxon>Bacteria</taxon>
        <taxon>Pseudomonadati</taxon>
        <taxon>Bacteroidota</taxon>
        <taxon>Bacteroidia</taxon>
        <taxon>Bacteroidales</taxon>
        <taxon>Prevotellaceae</taxon>
        <taxon>Segatella</taxon>
    </lineage>
</organism>
<dbReference type="InterPro" id="IPR008183">
    <property type="entry name" value="Aldose_1/G6P_1-epimerase"/>
</dbReference>
<dbReference type="RefSeq" id="WP_219427802.1">
    <property type="nucleotide sequence ID" value="NZ_JAHXRD010000010.1"/>
</dbReference>
<dbReference type="Proteomes" id="UP001196873">
    <property type="component" value="Unassembled WGS sequence"/>
</dbReference>
<evidence type="ECO:0000313" key="1">
    <source>
        <dbReference type="EMBL" id="MBW4865724.1"/>
    </source>
</evidence>
<evidence type="ECO:0000313" key="2">
    <source>
        <dbReference type="Proteomes" id="UP001196873"/>
    </source>
</evidence>
<dbReference type="InterPro" id="IPR037481">
    <property type="entry name" value="LacX"/>
</dbReference>
<dbReference type="GO" id="GO:0005975">
    <property type="term" value="P:carbohydrate metabolic process"/>
    <property type="evidence" value="ECO:0007669"/>
    <property type="project" value="InterPro"/>
</dbReference>
<dbReference type="CDD" id="cd09024">
    <property type="entry name" value="Aldose_epim_lacX"/>
    <property type="match status" value="1"/>
</dbReference>
<gene>
    <name evidence="1" type="ORF">KZY68_06825</name>
</gene>
<reference evidence="1" key="1">
    <citation type="submission" date="2021-07" db="EMBL/GenBank/DDBJ databases">
        <title>Genomic diversity and antimicrobial resistance of Prevotella spp. isolated from chronic lung disease airways.</title>
        <authorList>
            <person name="Webb K.A."/>
            <person name="Olagoke O.S."/>
            <person name="Baird T."/>
            <person name="Neill J."/>
            <person name="Pham A."/>
            <person name="Wells T.J."/>
            <person name="Ramsay K.A."/>
            <person name="Bell S.C."/>
            <person name="Sarovich D.S."/>
            <person name="Price E.P."/>
        </authorList>
    </citation>
    <scope>NUCLEOTIDE SEQUENCE</scope>
    <source>
        <strain evidence="1">SCHI0047.S.3</strain>
    </source>
</reference>
<dbReference type="PANTHER" id="PTHR11122:SF13">
    <property type="entry name" value="GLUCOSE-6-PHOSPHATE 1-EPIMERASE"/>
    <property type="match status" value="1"/>
</dbReference>
<proteinExistence type="predicted"/>